<evidence type="ECO:0000256" key="2">
    <source>
        <dbReference type="ARBA" id="ARBA00022692"/>
    </source>
</evidence>
<feature type="domain" description="Ig-like" evidence="14">
    <location>
        <begin position="246"/>
        <end position="324"/>
    </location>
</feature>
<comment type="similarity">
    <text evidence="11">Belongs to the immunoglobulin superfamily. SIGLEC (sialic acid binding Ig-like lectin) family.</text>
</comment>
<dbReference type="Proteomes" id="UP000694544">
    <property type="component" value="Unplaced"/>
</dbReference>
<keyword evidence="7 13" id="KW-0472">Membrane</keyword>
<evidence type="ECO:0000259" key="14">
    <source>
        <dbReference type="PROSITE" id="PS50835"/>
    </source>
</evidence>
<dbReference type="AlphaFoldDB" id="A0A8C6DE08"/>
<evidence type="ECO:0000256" key="5">
    <source>
        <dbReference type="ARBA" id="ARBA00022889"/>
    </source>
</evidence>
<evidence type="ECO:0000256" key="11">
    <source>
        <dbReference type="ARBA" id="ARBA00038361"/>
    </source>
</evidence>
<keyword evidence="9" id="KW-0325">Glycoprotein</keyword>
<evidence type="ECO:0000256" key="8">
    <source>
        <dbReference type="ARBA" id="ARBA00023157"/>
    </source>
</evidence>
<reference evidence="15" key="1">
    <citation type="submission" date="2025-08" db="UniProtKB">
        <authorList>
            <consortium name="Ensembl"/>
        </authorList>
    </citation>
    <scope>IDENTIFICATION</scope>
</reference>
<comment type="subcellular location">
    <subcellularLocation>
        <location evidence="1">Membrane</location>
        <topology evidence="1">Single-pass type I membrane protein</topology>
    </subcellularLocation>
</comment>
<feature type="domain" description="Ig-like" evidence="14">
    <location>
        <begin position="14"/>
        <end position="135"/>
    </location>
</feature>
<evidence type="ECO:0000256" key="1">
    <source>
        <dbReference type="ARBA" id="ARBA00004479"/>
    </source>
</evidence>
<evidence type="ECO:0000256" key="13">
    <source>
        <dbReference type="SAM" id="Phobius"/>
    </source>
</evidence>
<dbReference type="InterPro" id="IPR036179">
    <property type="entry name" value="Ig-like_dom_sf"/>
</dbReference>
<dbReference type="SMART" id="SM00408">
    <property type="entry name" value="IGc2"/>
    <property type="match status" value="1"/>
</dbReference>
<dbReference type="GeneTree" id="ENSGT01150000286907"/>
<dbReference type="GO" id="GO:0030246">
    <property type="term" value="F:carbohydrate binding"/>
    <property type="evidence" value="ECO:0007669"/>
    <property type="project" value="UniProtKB-KW"/>
</dbReference>
<feature type="region of interest" description="Disordered" evidence="12">
    <location>
        <begin position="441"/>
        <end position="460"/>
    </location>
</feature>
<keyword evidence="8" id="KW-1015">Disulfide bond</keyword>
<evidence type="ECO:0000256" key="12">
    <source>
        <dbReference type="SAM" id="MobiDB-lite"/>
    </source>
</evidence>
<reference evidence="15" key="2">
    <citation type="submission" date="2025-09" db="UniProtKB">
        <authorList>
            <consortium name="Ensembl"/>
        </authorList>
    </citation>
    <scope>IDENTIFICATION</scope>
</reference>
<dbReference type="SUPFAM" id="SSF48726">
    <property type="entry name" value="Immunoglobulin"/>
    <property type="match status" value="3"/>
</dbReference>
<accession>A0A8C6DE08</accession>
<keyword evidence="2 13" id="KW-0812">Transmembrane</keyword>
<dbReference type="PANTHER" id="PTHR12035:SF123">
    <property type="entry name" value="IG-LIKE DOMAIN-CONTAINING PROTEIN"/>
    <property type="match status" value="1"/>
</dbReference>
<feature type="compositionally biased region" description="Polar residues" evidence="12">
    <location>
        <begin position="446"/>
        <end position="460"/>
    </location>
</feature>
<evidence type="ECO:0000256" key="7">
    <source>
        <dbReference type="ARBA" id="ARBA00023136"/>
    </source>
</evidence>
<proteinExistence type="inferred from homology"/>
<dbReference type="InterPro" id="IPR007110">
    <property type="entry name" value="Ig-like_dom"/>
</dbReference>
<dbReference type="InterPro" id="IPR013106">
    <property type="entry name" value="Ig_V-set"/>
</dbReference>
<keyword evidence="16" id="KW-1185">Reference proteome</keyword>
<sequence length="460" mass="50752">MLPLLWAGSLALGPSYRLKAPRSVSMQEGLCVRMPCSVSCPGEGWKDSDRAHSYWFRKPANDYRDPAVATKHPGHAVLSETQGRFFLLGDPRTKDCSLDIRDVQRRDTGVYFFRVERGPTVRYNYKWHPLSVRVTALTDTPDIHVQGTLASGRPTNFTCAVPWACDRGTPPTFSWTGVALTSLHSKSSHSSVLTLTPRPQDHDTNLTSRVTFPRAGVSTEATIRLNVSYAPHNLGIRVFWENSTVPEILGNATSLRVLEGQSLRLVCIIDSNPPANVSWARGSLTLGASQPLDPGVLELPQVVLGDGEEVTCRAEHPSSSSHVSLNLVILNHSATRDVRMLSFRAGAVSAARCELTPHLYLPPVGVSSFCPQDFGENQGSWPLVLTLLRGVLMGAGFLLTYGLTWIYYTRQEALSRCPWIWGRGEGHLLWPSVLSFPEQTLHETDSNTSGEETNKLTSYF</sequence>
<keyword evidence="5" id="KW-0130">Cell adhesion</keyword>
<keyword evidence="6 13" id="KW-1133">Transmembrane helix</keyword>
<evidence type="ECO:0000256" key="9">
    <source>
        <dbReference type="ARBA" id="ARBA00023180"/>
    </source>
</evidence>
<keyword evidence="3" id="KW-0732">Signal</keyword>
<keyword evidence="4" id="KW-0430">Lectin</keyword>
<evidence type="ECO:0000313" key="15">
    <source>
        <dbReference type="Ensembl" id="ENSMMSP00000012825.1"/>
    </source>
</evidence>
<keyword evidence="10" id="KW-0393">Immunoglobulin domain</keyword>
<evidence type="ECO:0000256" key="3">
    <source>
        <dbReference type="ARBA" id="ARBA00022729"/>
    </source>
</evidence>
<organism evidence="15 16">
    <name type="scientific">Moschus moschiferus</name>
    <name type="common">Siberian musk deer</name>
    <name type="synonym">Moschus sibiricus</name>
    <dbReference type="NCBI Taxonomy" id="68415"/>
    <lineage>
        <taxon>Eukaryota</taxon>
        <taxon>Metazoa</taxon>
        <taxon>Chordata</taxon>
        <taxon>Craniata</taxon>
        <taxon>Vertebrata</taxon>
        <taxon>Euteleostomi</taxon>
        <taxon>Mammalia</taxon>
        <taxon>Eutheria</taxon>
        <taxon>Laurasiatheria</taxon>
        <taxon>Artiodactyla</taxon>
        <taxon>Ruminantia</taxon>
        <taxon>Pecora</taxon>
        <taxon>Moschidae</taxon>
        <taxon>Moschus</taxon>
    </lineage>
</organism>
<dbReference type="Ensembl" id="ENSMMST00000014166.1">
    <property type="protein sequence ID" value="ENSMMSP00000012825.1"/>
    <property type="gene ID" value="ENSMMSG00000009678.1"/>
</dbReference>
<evidence type="ECO:0000313" key="16">
    <source>
        <dbReference type="Proteomes" id="UP000694544"/>
    </source>
</evidence>
<dbReference type="Pfam" id="PF07686">
    <property type="entry name" value="V-set"/>
    <property type="match status" value="1"/>
</dbReference>
<dbReference type="GO" id="GO:0033691">
    <property type="term" value="F:sialic acid binding"/>
    <property type="evidence" value="ECO:0007669"/>
    <property type="project" value="TreeGrafter"/>
</dbReference>
<dbReference type="PROSITE" id="PS50835">
    <property type="entry name" value="IG_LIKE"/>
    <property type="match status" value="2"/>
</dbReference>
<dbReference type="InterPro" id="IPR003598">
    <property type="entry name" value="Ig_sub2"/>
</dbReference>
<dbReference type="InterPro" id="IPR013783">
    <property type="entry name" value="Ig-like_fold"/>
</dbReference>
<evidence type="ECO:0000256" key="10">
    <source>
        <dbReference type="ARBA" id="ARBA00023319"/>
    </source>
</evidence>
<evidence type="ECO:0000256" key="6">
    <source>
        <dbReference type="ARBA" id="ARBA00022989"/>
    </source>
</evidence>
<dbReference type="PANTHER" id="PTHR12035">
    <property type="entry name" value="SIALIC ACID BINDING IMMUNOGLOBULIN-LIKE LECTIN"/>
    <property type="match status" value="1"/>
</dbReference>
<dbReference type="InterPro" id="IPR051036">
    <property type="entry name" value="SIGLEC"/>
</dbReference>
<dbReference type="InterPro" id="IPR003599">
    <property type="entry name" value="Ig_sub"/>
</dbReference>
<protein>
    <recommendedName>
        <fullName evidence="14">Ig-like domain-containing protein</fullName>
    </recommendedName>
</protein>
<dbReference type="FunFam" id="2.60.40.10:FF:000829">
    <property type="entry name" value="Sialic acid-binding Ig-like lectin 8"/>
    <property type="match status" value="1"/>
</dbReference>
<dbReference type="SMART" id="SM00409">
    <property type="entry name" value="IG"/>
    <property type="match status" value="2"/>
</dbReference>
<name>A0A8C6DE08_MOSMO</name>
<dbReference type="GO" id="GO:0005886">
    <property type="term" value="C:plasma membrane"/>
    <property type="evidence" value="ECO:0007669"/>
    <property type="project" value="TreeGrafter"/>
</dbReference>
<dbReference type="GO" id="GO:0007155">
    <property type="term" value="P:cell adhesion"/>
    <property type="evidence" value="ECO:0007669"/>
    <property type="project" value="UniProtKB-KW"/>
</dbReference>
<dbReference type="Gene3D" id="2.60.40.10">
    <property type="entry name" value="Immunoglobulins"/>
    <property type="match status" value="3"/>
</dbReference>
<evidence type="ECO:0000256" key="4">
    <source>
        <dbReference type="ARBA" id="ARBA00022734"/>
    </source>
</evidence>
<feature type="transmembrane region" description="Helical" evidence="13">
    <location>
        <begin position="381"/>
        <end position="408"/>
    </location>
</feature>